<feature type="region of interest" description="Disordered" evidence="1">
    <location>
        <begin position="679"/>
        <end position="770"/>
    </location>
</feature>
<gene>
    <name evidence="2" type="ORF">BD310DRAFT_338428</name>
</gene>
<organism evidence="2 3">
    <name type="scientific">Dichomitus squalens</name>
    <dbReference type="NCBI Taxonomy" id="114155"/>
    <lineage>
        <taxon>Eukaryota</taxon>
        <taxon>Fungi</taxon>
        <taxon>Dikarya</taxon>
        <taxon>Basidiomycota</taxon>
        <taxon>Agaricomycotina</taxon>
        <taxon>Agaricomycetes</taxon>
        <taxon>Polyporales</taxon>
        <taxon>Polyporaceae</taxon>
        <taxon>Dichomitus</taxon>
    </lineage>
</organism>
<name>A0A4Q9PZW0_9APHY</name>
<feature type="compositionally biased region" description="Polar residues" evidence="1">
    <location>
        <begin position="426"/>
        <end position="438"/>
    </location>
</feature>
<feature type="region of interest" description="Disordered" evidence="1">
    <location>
        <begin position="49"/>
        <end position="83"/>
    </location>
</feature>
<evidence type="ECO:0000313" key="3">
    <source>
        <dbReference type="Proteomes" id="UP000292082"/>
    </source>
</evidence>
<feature type="region of interest" description="Disordered" evidence="1">
    <location>
        <begin position="120"/>
        <end position="224"/>
    </location>
</feature>
<feature type="region of interest" description="Disordered" evidence="1">
    <location>
        <begin position="799"/>
        <end position="860"/>
    </location>
</feature>
<accession>A0A4Q9PZW0</accession>
<sequence>MPSTLLLPYLYHHPPSPLPAPASLSPSEIINHPFTMPIKRVTRSSSRILDATPANPPAPAPAHAGTSQTSQGSGNSPRRTRSGRILGQIASVATKLTGGRRVRKTATIETIDEVHDSVCVVPATDPDPPQPRQAPAPRKRGGKAAKQIDSGEHMGGDDLTVPSLKTAPAAPPAPSKPTAAMKRTRSSRKLPGKAQLKTAEPATVDNPPEPTAPSVPPIQKGPSVPKTVEEFERIAQDIRDFNHTVLTRANLVKRKLDYQTSVYVGSRLTLWDPPKEALYLLHNAYIQEQPSLPYMNDPQAEISSDNEHPGVRDADVTLHVPAAWDEENPDPVVLPSVHDDQREPAPVDPIAEGDACAVRPGRLQREGAVILGQPEIQPAPESQSTQAAAAAVSASGSNAPSRPRPAPLKRHNAVNWGYPPGYHPEGSSSQPAVESISVSGAGPLPKRAPLKRHNAVNLGYPEDYRPSQAPEQPCEIPASNHGPAVSVDGPATAIVGSNPAPNGRAAPPSVSAPSAVRRPGRLQRSDAVILGYPEGYTPRSPWPSWVITRSSNAADSQASQNPAAVPRRPLSWSRAREEELDEQAIEADLSVEEDPETAEARLRLIRLEHDVNNALMYREPGAVRKSTPARRRLGNPLTRQAAHYFDEDGNAILYDIEDDDEIVQQVIGHVLHEVAEERAARLGPSGSQVPLTLHEPGPGPSAAPAESHSQPQPSQPGVQPKPKATGAFSSGMSAFAPRPVGNSLGNAKGQAAPTSPDKGKKRARESDDAPQLLTLWGYATSAGPLKVNVSLFPIPKRQKLSEARADAATAEDGGAAASPDVQPRLTGGAKRSREEFEEDGADTGTAEEASPAKKSRVDTQ</sequence>
<dbReference type="AlphaFoldDB" id="A0A4Q9PZW0"/>
<feature type="compositionally biased region" description="Low complexity" evidence="1">
    <location>
        <begin position="504"/>
        <end position="517"/>
    </location>
</feature>
<feature type="compositionally biased region" description="Low complexity" evidence="1">
    <location>
        <begin position="378"/>
        <end position="401"/>
    </location>
</feature>
<keyword evidence="3" id="KW-1185">Reference proteome</keyword>
<dbReference type="Proteomes" id="UP000292082">
    <property type="component" value="Unassembled WGS sequence"/>
</dbReference>
<dbReference type="EMBL" id="ML145106">
    <property type="protein sequence ID" value="TBU60251.1"/>
    <property type="molecule type" value="Genomic_DNA"/>
</dbReference>
<reference evidence="2 3" key="1">
    <citation type="submission" date="2019-01" db="EMBL/GenBank/DDBJ databases">
        <title>Draft genome sequences of three monokaryotic isolates of the white-rot basidiomycete fungus Dichomitus squalens.</title>
        <authorList>
            <consortium name="DOE Joint Genome Institute"/>
            <person name="Lopez S.C."/>
            <person name="Andreopoulos B."/>
            <person name="Pangilinan J."/>
            <person name="Lipzen A."/>
            <person name="Riley R."/>
            <person name="Ahrendt S."/>
            <person name="Ng V."/>
            <person name="Barry K."/>
            <person name="Daum C."/>
            <person name="Grigoriev I.V."/>
            <person name="Hilden K.S."/>
            <person name="Makela M.R."/>
            <person name="de Vries R.P."/>
        </authorList>
    </citation>
    <scope>NUCLEOTIDE SEQUENCE [LARGE SCALE GENOMIC DNA]</scope>
    <source>
        <strain evidence="2 3">CBS 464.89</strain>
    </source>
</reference>
<proteinExistence type="predicted"/>
<feature type="compositionally biased region" description="Pro residues" evidence="1">
    <location>
        <begin position="125"/>
        <end position="134"/>
    </location>
</feature>
<dbReference type="STRING" id="114155.A0A4Q9PZW0"/>
<feature type="region of interest" description="Disordered" evidence="1">
    <location>
        <begin position="378"/>
        <end position="519"/>
    </location>
</feature>
<evidence type="ECO:0000313" key="2">
    <source>
        <dbReference type="EMBL" id="TBU60251.1"/>
    </source>
</evidence>
<feature type="compositionally biased region" description="Low complexity" evidence="1">
    <location>
        <begin position="694"/>
        <end position="722"/>
    </location>
</feature>
<protein>
    <submittedName>
        <fullName evidence="2">Uncharacterized protein</fullName>
    </submittedName>
</protein>
<evidence type="ECO:0000256" key="1">
    <source>
        <dbReference type="SAM" id="MobiDB-lite"/>
    </source>
</evidence>
<feature type="compositionally biased region" description="Basic residues" evidence="1">
    <location>
        <begin position="182"/>
        <end position="191"/>
    </location>
</feature>
<feature type="compositionally biased region" description="Pro residues" evidence="1">
    <location>
        <begin position="207"/>
        <end position="216"/>
    </location>
</feature>
<feature type="compositionally biased region" description="Low complexity" evidence="1">
    <location>
        <begin position="806"/>
        <end position="817"/>
    </location>
</feature>
<feature type="compositionally biased region" description="Low complexity" evidence="1">
    <location>
        <begin position="61"/>
        <end position="74"/>
    </location>
</feature>